<sequence length="201" mass="22158">MLRVFFIGGIMCLLTQAGISQSQHVYRYKKDPAIGIHFSLYDFNSAMLISQIGLSKTLNSGSLTNIGNMQPGLALSFLDGLTDHLDYMIRYTGSFVDYPFPNSPGYEDEYLLSALDASVHLKLFSDKHWVSPFLSAGVGTFSYKSNYGAYMPLGLGLQVNFFNEAFLLIHIQYQVGVSENAANTLYYSLGVAGNIGSSKKK</sequence>
<evidence type="ECO:0008006" key="3">
    <source>
        <dbReference type="Google" id="ProtNLM"/>
    </source>
</evidence>
<keyword evidence="2" id="KW-1185">Reference proteome</keyword>
<gene>
    <name evidence="1" type="ORF">EDB95_2049</name>
</gene>
<proteinExistence type="predicted"/>
<dbReference type="Proteomes" id="UP000294498">
    <property type="component" value="Unassembled WGS sequence"/>
</dbReference>
<reference evidence="1 2" key="1">
    <citation type="submission" date="2019-03" db="EMBL/GenBank/DDBJ databases">
        <title>Genomic Encyclopedia of Type Strains, Phase IV (KMG-IV): sequencing the most valuable type-strain genomes for metagenomic binning, comparative biology and taxonomic classification.</title>
        <authorList>
            <person name="Goeker M."/>
        </authorList>
    </citation>
    <scope>NUCLEOTIDE SEQUENCE [LARGE SCALE GENOMIC DNA]</scope>
    <source>
        <strain evidence="1 2">DSM 100059</strain>
    </source>
</reference>
<dbReference type="RefSeq" id="WP_162852541.1">
    <property type="nucleotide sequence ID" value="NZ_SODV01000001.1"/>
</dbReference>
<protein>
    <recommendedName>
        <fullName evidence="3">Outer membrane protein with beta-barrel domain</fullName>
    </recommendedName>
</protein>
<dbReference type="AlphaFoldDB" id="A0A4R8DT03"/>
<evidence type="ECO:0000313" key="2">
    <source>
        <dbReference type="Proteomes" id="UP000294498"/>
    </source>
</evidence>
<name>A0A4R8DT03_9BACT</name>
<organism evidence="1 2">
    <name type="scientific">Dinghuibacter silviterrae</name>
    <dbReference type="NCBI Taxonomy" id="1539049"/>
    <lineage>
        <taxon>Bacteria</taxon>
        <taxon>Pseudomonadati</taxon>
        <taxon>Bacteroidota</taxon>
        <taxon>Chitinophagia</taxon>
        <taxon>Chitinophagales</taxon>
        <taxon>Chitinophagaceae</taxon>
        <taxon>Dinghuibacter</taxon>
    </lineage>
</organism>
<evidence type="ECO:0000313" key="1">
    <source>
        <dbReference type="EMBL" id="TDX01018.1"/>
    </source>
</evidence>
<comment type="caution">
    <text evidence="1">The sequence shown here is derived from an EMBL/GenBank/DDBJ whole genome shotgun (WGS) entry which is preliminary data.</text>
</comment>
<dbReference type="EMBL" id="SODV01000001">
    <property type="protein sequence ID" value="TDX01018.1"/>
    <property type="molecule type" value="Genomic_DNA"/>
</dbReference>
<accession>A0A4R8DT03</accession>